<dbReference type="EMBL" id="JHEG02000048">
    <property type="protein sequence ID" value="KIE10791.1"/>
    <property type="molecule type" value="Genomic_DNA"/>
</dbReference>
<dbReference type="Gene3D" id="2.120.10.30">
    <property type="entry name" value="TolB, C-terminal domain"/>
    <property type="match status" value="1"/>
</dbReference>
<evidence type="ECO:0000256" key="1">
    <source>
        <dbReference type="SAM" id="SignalP"/>
    </source>
</evidence>
<reference evidence="3" key="1">
    <citation type="journal article" date="2015" name="Genome Announc.">
        <title>Draft Genome Sequence of Tolypothrix boutellei Strain VB521301.</title>
        <authorList>
            <person name="Chandrababunaidu M.M."/>
            <person name="Singh D."/>
            <person name="Sen D."/>
            <person name="Bhan S."/>
            <person name="Das S."/>
            <person name="Gupta A."/>
            <person name="Adhikary S.P."/>
            <person name="Tripathy S."/>
        </authorList>
    </citation>
    <scope>NUCLEOTIDE SEQUENCE</scope>
    <source>
        <strain evidence="3">VB521301</strain>
    </source>
</reference>
<dbReference type="STRING" id="1479485.DA73_0220120"/>
<reference evidence="2" key="2">
    <citation type="submission" date="2019-11" db="EMBL/GenBank/DDBJ databases">
        <title>Improved Assembly of Tolypothrix boutellei genome.</title>
        <authorList>
            <person name="Sarangi A.N."/>
            <person name="Mukherjee M."/>
            <person name="Ghosh S."/>
            <person name="Singh D."/>
            <person name="Das A."/>
            <person name="Kant S."/>
            <person name="Prusty A."/>
            <person name="Tripathy S."/>
        </authorList>
    </citation>
    <scope>NUCLEOTIDE SEQUENCE</scope>
    <source>
        <strain evidence="2">VB521301</strain>
    </source>
</reference>
<evidence type="ECO:0000313" key="3">
    <source>
        <dbReference type="EMBL" id="KIE10791.1"/>
    </source>
</evidence>
<proteinExistence type="predicted"/>
<feature type="chain" id="PRO_5036532810" evidence="1">
    <location>
        <begin position="24"/>
        <end position="438"/>
    </location>
</feature>
<organism evidence="3">
    <name type="scientific">Tolypothrix bouteillei VB521301</name>
    <dbReference type="NCBI Taxonomy" id="1479485"/>
    <lineage>
        <taxon>Bacteria</taxon>
        <taxon>Bacillati</taxon>
        <taxon>Cyanobacteriota</taxon>
        <taxon>Cyanophyceae</taxon>
        <taxon>Nostocales</taxon>
        <taxon>Tolypothrichaceae</taxon>
        <taxon>Tolypothrix</taxon>
    </lineage>
</organism>
<comment type="caution">
    <text evidence="3">The sequence shown here is derived from an EMBL/GenBank/DDBJ whole genome shotgun (WGS) entry which is preliminary data.</text>
</comment>
<keyword evidence="1" id="KW-0732">Signal</keyword>
<dbReference type="SUPFAM" id="SSF101898">
    <property type="entry name" value="NHL repeat"/>
    <property type="match status" value="1"/>
</dbReference>
<protein>
    <submittedName>
        <fullName evidence="2">ScyD/ScyE family protein</fullName>
    </submittedName>
</protein>
<dbReference type="InterPro" id="IPR048031">
    <property type="entry name" value="ScyD/ScyE-like"/>
</dbReference>
<evidence type="ECO:0000313" key="4">
    <source>
        <dbReference type="Proteomes" id="UP000029738"/>
    </source>
</evidence>
<dbReference type="AlphaFoldDB" id="A0A0C1NDE8"/>
<dbReference type="NCBIfam" id="NF033206">
    <property type="entry name" value="ScyE_fam"/>
    <property type="match status" value="1"/>
</dbReference>
<sequence length="438" mass="46627">MKFKSFALALFTFCAATASGTSAAQAVTFKTVASGFDNVNHATFSPDGYLYLSEGGVGGDGDGGRRCTPSPSTQYVPICAGDTGAITKVDVTTGQSERVLSNLPSLAQQPLQDQGAGPADLQFYNGKAYLVYGMAGDPRNRDSVLEVPTLAQLYEIDLNTGEKKSLADFAKYETEFNPDGTDLIVNPYSLAIKDGYAYVTDGGANVIYKVGLNGEGIVKVNAFPRQNVPVDELKFPSPEALGLGADQSIAFQPTEQSVPTGIKIGPDGSLYATEYTFFPYPEGRARVWKISDDLEQFTTVAEGFTQLTDLAFNERGELYVLQHYNTPEWEALAPGGDKSGSIIKVATDGTRETVYSGPELGAASVLDFGPDGKLYAVAGSRFAKQGTVLAFDLEEGEGGSKKVPEPAAVFGLVAVAGFAGRMLKRKRQEELLAKVEIL</sequence>
<accession>A0A0C1NDE8</accession>
<dbReference type="InterPro" id="IPR011042">
    <property type="entry name" value="6-blade_b-propeller_TolB-like"/>
</dbReference>
<gene>
    <name evidence="3" type="ORF">DA73_0220120</name>
    <name evidence="2" type="ORF">DA73_0400015935</name>
</gene>
<evidence type="ECO:0000313" key="2">
    <source>
        <dbReference type="EMBL" id="KAF3886807.1"/>
    </source>
</evidence>
<dbReference type="RefSeq" id="WP_038080682.1">
    <property type="nucleotide sequence ID" value="NZ_JHEG04000001.1"/>
</dbReference>
<dbReference type="OrthoDB" id="928769at2"/>
<dbReference type="NCBIfam" id="TIGR02595">
    <property type="entry name" value="PEP_CTERM"/>
    <property type="match status" value="1"/>
</dbReference>
<feature type="signal peptide" evidence="1">
    <location>
        <begin position="1"/>
        <end position="23"/>
    </location>
</feature>
<keyword evidence="4" id="KW-1185">Reference proteome</keyword>
<dbReference type="EMBL" id="JHEG04000001">
    <property type="protein sequence ID" value="KAF3886807.1"/>
    <property type="molecule type" value="Genomic_DNA"/>
</dbReference>
<dbReference type="Proteomes" id="UP000029738">
    <property type="component" value="Unassembled WGS sequence"/>
</dbReference>
<dbReference type="InterPro" id="IPR013424">
    <property type="entry name" value="Ice-binding_C"/>
</dbReference>
<name>A0A0C1NDE8_9CYAN</name>